<feature type="non-terminal residue" evidence="1">
    <location>
        <position position="62"/>
    </location>
</feature>
<sequence length="62" mass="7148">TSFWAGKLSKRAVSQEYGLINQEIENSVLVDSMGVGGQAELEQRIMTRQSRKQKMFFKRKLL</sequence>
<evidence type="ECO:0000313" key="2">
    <source>
        <dbReference type="Proteomes" id="UP000789920"/>
    </source>
</evidence>
<evidence type="ECO:0000313" key="1">
    <source>
        <dbReference type="EMBL" id="CAG8846984.1"/>
    </source>
</evidence>
<name>A0ACA9SRB8_9GLOM</name>
<comment type="caution">
    <text evidence="1">The sequence shown here is derived from an EMBL/GenBank/DDBJ whole genome shotgun (WGS) entry which is preliminary data.</text>
</comment>
<organism evidence="1 2">
    <name type="scientific">Racocetra persica</name>
    <dbReference type="NCBI Taxonomy" id="160502"/>
    <lineage>
        <taxon>Eukaryota</taxon>
        <taxon>Fungi</taxon>
        <taxon>Fungi incertae sedis</taxon>
        <taxon>Mucoromycota</taxon>
        <taxon>Glomeromycotina</taxon>
        <taxon>Glomeromycetes</taxon>
        <taxon>Diversisporales</taxon>
        <taxon>Gigasporaceae</taxon>
        <taxon>Racocetra</taxon>
    </lineage>
</organism>
<gene>
    <name evidence="1" type="ORF">RPERSI_LOCUS34414</name>
</gene>
<accession>A0ACA9SRB8</accession>
<dbReference type="Proteomes" id="UP000789920">
    <property type="component" value="Unassembled WGS sequence"/>
</dbReference>
<feature type="non-terminal residue" evidence="1">
    <location>
        <position position="1"/>
    </location>
</feature>
<protein>
    <submittedName>
        <fullName evidence="1">316_t:CDS:1</fullName>
    </submittedName>
</protein>
<proteinExistence type="predicted"/>
<reference evidence="1" key="1">
    <citation type="submission" date="2021-06" db="EMBL/GenBank/DDBJ databases">
        <authorList>
            <person name="Kallberg Y."/>
            <person name="Tangrot J."/>
            <person name="Rosling A."/>
        </authorList>
    </citation>
    <scope>NUCLEOTIDE SEQUENCE</scope>
    <source>
        <strain evidence="1">MA461A</strain>
    </source>
</reference>
<keyword evidence="2" id="KW-1185">Reference proteome</keyword>
<dbReference type="EMBL" id="CAJVQC010153769">
    <property type="protein sequence ID" value="CAG8846984.1"/>
    <property type="molecule type" value="Genomic_DNA"/>
</dbReference>